<protein>
    <submittedName>
        <fullName evidence="2">N, N'-diacetylbacillosaminyl-diphospho-undecaprenol alpha-1,3-N-acetylgalactosaminyltransferase</fullName>
        <ecNumber evidence="2">2.4.1.290</ecNumber>
    </submittedName>
</protein>
<dbReference type="SUPFAM" id="SSF53756">
    <property type="entry name" value="UDP-Glycosyltransferase/glycogen phosphorylase"/>
    <property type="match status" value="1"/>
</dbReference>
<reference evidence="2 3" key="1">
    <citation type="submission" date="2017-02" db="EMBL/GenBank/DDBJ databases">
        <authorList>
            <person name="Peterson S.W."/>
        </authorList>
    </citation>
    <scope>NUCLEOTIDE SEQUENCE [LARGE SCALE GENOMIC DNA]</scope>
    <source>
        <strain evidence="3">type strain: NCCB 100098</strain>
    </source>
</reference>
<evidence type="ECO:0000313" key="2">
    <source>
        <dbReference type="EMBL" id="SKC32437.1"/>
    </source>
</evidence>
<dbReference type="GO" id="GO:0102335">
    <property type="term" value="F:N,N'-diacetylbacillosaminyl-diphospho-undecaprenol alpha-1,3-N-acetylgalactosaminyltransferase activity"/>
    <property type="evidence" value="ECO:0007669"/>
    <property type="project" value="UniProtKB-EC"/>
</dbReference>
<evidence type="ECO:0000259" key="1">
    <source>
        <dbReference type="Pfam" id="PF00534"/>
    </source>
</evidence>
<accession>A0A1T5I024</accession>
<dbReference type="GO" id="GO:1901135">
    <property type="term" value="P:carbohydrate derivative metabolic process"/>
    <property type="evidence" value="ECO:0007669"/>
    <property type="project" value="UniProtKB-ARBA"/>
</dbReference>
<dbReference type="PANTHER" id="PTHR12526:SF630">
    <property type="entry name" value="GLYCOSYLTRANSFERASE"/>
    <property type="match status" value="1"/>
</dbReference>
<dbReference type="EMBL" id="FUZI01000003">
    <property type="protein sequence ID" value="SKC32437.1"/>
    <property type="molecule type" value="Genomic_DNA"/>
</dbReference>
<sequence length="356" mass="40805">MKKILILHNSTKTAYLFRFNYIKSLISKGHKVKLLSVSDDYLSEEKLKKIGVELVLIKKSRLSTFFLYKELLKLGQWADVIISHFLACSILLSPILFIFRKKVTVVVEGLGTLGELNRRFLFLIKKILSLISVKRVFMNADEYSKLGKKDDLVLNGIGIELDKYKKNNNEILNNKIKICYVGRLIRQKGVDDLFKIIGDLNQEGFEFEFHFFGDIYPSNPSSLNGEDILKFKNKFKEQVFFHGFKQPIMQYIDKMNVLVLPSRREGFPVVVMEANALGIPVLCYNVPGCIDSVTDGINGFIFEYGDYLSMSKKIIQLSSFDKNSFEELSQSCVKLSKDNFDANDKSAIFIQYILGN</sequence>
<evidence type="ECO:0000313" key="3">
    <source>
        <dbReference type="Proteomes" id="UP000189966"/>
    </source>
</evidence>
<dbReference type="Pfam" id="PF00534">
    <property type="entry name" value="Glycos_transf_1"/>
    <property type="match status" value="1"/>
</dbReference>
<dbReference type="Gene3D" id="3.40.50.2000">
    <property type="entry name" value="Glycogen Phosphorylase B"/>
    <property type="match status" value="2"/>
</dbReference>
<dbReference type="EC" id="2.4.1.290" evidence="2"/>
<dbReference type="PANTHER" id="PTHR12526">
    <property type="entry name" value="GLYCOSYLTRANSFERASE"/>
    <property type="match status" value="1"/>
</dbReference>
<organism evidence="2 3">
    <name type="scientific">Photobacterium piscicola</name>
    <dbReference type="NCBI Taxonomy" id="1378299"/>
    <lineage>
        <taxon>Bacteria</taxon>
        <taxon>Pseudomonadati</taxon>
        <taxon>Pseudomonadota</taxon>
        <taxon>Gammaproteobacteria</taxon>
        <taxon>Vibrionales</taxon>
        <taxon>Vibrionaceae</taxon>
        <taxon>Photobacterium</taxon>
    </lineage>
</organism>
<dbReference type="RefSeq" id="WP_080157364.1">
    <property type="nucleotide sequence ID" value="NZ_FUZI01000003.1"/>
</dbReference>
<dbReference type="Proteomes" id="UP000189966">
    <property type="component" value="Unassembled WGS sequence"/>
</dbReference>
<keyword evidence="2" id="KW-0808">Transferase</keyword>
<gene>
    <name evidence="2" type="primary">pglA_3</name>
    <name evidence="2" type="ORF">CZ809_01953</name>
</gene>
<keyword evidence="2" id="KW-0328">Glycosyltransferase</keyword>
<dbReference type="InterPro" id="IPR001296">
    <property type="entry name" value="Glyco_trans_1"/>
</dbReference>
<dbReference type="AlphaFoldDB" id="A0A1T5I024"/>
<dbReference type="OrthoDB" id="9775208at2"/>
<feature type="domain" description="Glycosyl transferase family 1" evidence="1">
    <location>
        <begin position="166"/>
        <end position="319"/>
    </location>
</feature>
<proteinExistence type="predicted"/>
<name>A0A1T5I024_9GAMM</name>